<protein>
    <submittedName>
        <fullName evidence="3">Uncharacterized protein</fullName>
    </submittedName>
</protein>
<evidence type="ECO:0000256" key="1">
    <source>
        <dbReference type="SAM" id="MobiDB-lite"/>
    </source>
</evidence>
<keyword evidence="4" id="KW-1185">Reference proteome</keyword>
<accession>A0A8T2PQG8</accession>
<keyword evidence="2" id="KW-1133">Transmembrane helix</keyword>
<evidence type="ECO:0000313" key="4">
    <source>
        <dbReference type="Proteomes" id="UP000824540"/>
    </source>
</evidence>
<gene>
    <name evidence="3" type="ORF">JZ751_011743</name>
</gene>
<proteinExistence type="predicted"/>
<evidence type="ECO:0000313" key="3">
    <source>
        <dbReference type="EMBL" id="KAG9353622.1"/>
    </source>
</evidence>
<dbReference type="AlphaFoldDB" id="A0A8T2PQG8"/>
<name>A0A8T2PQG8_9TELE</name>
<sequence length="132" mass="14633">MCNAKKRCQVAPAARAPKKIPGKDSTKGKVKTNPTRSQERAETTGPVVALRVMLLIMFHYHKVYRSFVFCGLLVQSSQLSLVALVIGFTDFASFFIRLNLCSTPLLAEASSKTLLSNVYVDQMCQYQTNGLK</sequence>
<feature type="region of interest" description="Disordered" evidence="1">
    <location>
        <begin position="1"/>
        <end position="43"/>
    </location>
</feature>
<keyword evidence="2" id="KW-0472">Membrane</keyword>
<evidence type="ECO:0000256" key="2">
    <source>
        <dbReference type="SAM" id="Phobius"/>
    </source>
</evidence>
<comment type="caution">
    <text evidence="3">The sequence shown here is derived from an EMBL/GenBank/DDBJ whole genome shotgun (WGS) entry which is preliminary data.</text>
</comment>
<dbReference type="Proteomes" id="UP000824540">
    <property type="component" value="Unassembled WGS sequence"/>
</dbReference>
<keyword evidence="2" id="KW-0812">Transmembrane</keyword>
<feature type="transmembrane region" description="Helical" evidence="2">
    <location>
        <begin position="66"/>
        <end position="88"/>
    </location>
</feature>
<dbReference type="EMBL" id="JAFBMS010000003">
    <property type="protein sequence ID" value="KAG9353622.1"/>
    <property type="molecule type" value="Genomic_DNA"/>
</dbReference>
<organism evidence="3 4">
    <name type="scientific">Albula glossodonta</name>
    <name type="common">roundjaw bonefish</name>
    <dbReference type="NCBI Taxonomy" id="121402"/>
    <lineage>
        <taxon>Eukaryota</taxon>
        <taxon>Metazoa</taxon>
        <taxon>Chordata</taxon>
        <taxon>Craniata</taxon>
        <taxon>Vertebrata</taxon>
        <taxon>Euteleostomi</taxon>
        <taxon>Actinopterygii</taxon>
        <taxon>Neopterygii</taxon>
        <taxon>Teleostei</taxon>
        <taxon>Albuliformes</taxon>
        <taxon>Albulidae</taxon>
        <taxon>Albula</taxon>
    </lineage>
</organism>
<reference evidence="3" key="1">
    <citation type="thesis" date="2021" institute="BYU ScholarsArchive" country="Provo, UT, USA">
        <title>Applications of and Algorithms for Genome Assembly and Genomic Analyses with an Emphasis on Marine Teleosts.</title>
        <authorList>
            <person name="Pickett B.D."/>
        </authorList>
    </citation>
    <scope>NUCLEOTIDE SEQUENCE</scope>
    <source>
        <strain evidence="3">HI-2016</strain>
    </source>
</reference>